<dbReference type="SUPFAM" id="SSF49863">
    <property type="entry name" value="Hyaluronate lyase-like, C-terminal domain"/>
    <property type="match status" value="1"/>
</dbReference>
<evidence type="ECO:0000259" key="6">
    <source>
        <dbReference type="Pfam" id="PF02884"/>
    </source>
</evidence>
<feature type="chain" id="PRO_5046715363" evidence="4">
    <location>
        <begin position="30"/>
        <end position="844"/>
    </location>
</feature>
<name>A0ABW4L4C0_9MICO</name>
<dbReference type="InterPro" id="IPR004103">
    <property type="entry name" value="Lyase_8_C"/>
</dbReference>
<feature type="domain" description="Polysaccharide lyase family 8 central" evidence="5">
    <location>
        <begin position="418"/>
        <end position="719"/>
    </location>
</feature>
<dbReference type="InterPro" id="IPR014718">
    <property type="entry name" value="GH-type_carb-bd"/>
</dbReference>
<dbReference type="Pfam" id="PF02884">
    <property type="entry name" value="Lyase_8_C"/>
    <property type="match status" value="1"/>
</dbReference>
<evidence type="ECO:0000256" key="3">
    <source>
        <dbReference type="ARBA" id="ARBA00023239"/>
    </source>
</evidence>
<dbReference type="InterPro" id="IPR011071">
    <property type="entry name" value="Lyase_8-like_C"/>
</dbReference>
<evidence type="ECO:0000256" key="4">
    <source>
        <dbReference type="SAM" id="SignalP"/>
    </source>
</evidence>
<dbReference type="InterPro" id="IPR012970">
    <property type="entry name" value="Lyase_8_alpha_N"/>
</dbReference>
<dbReference type="SUPFAM" id="SSF74650">
    <property type="entry name" value="Galactose mutarotase-like"/>
    <property type="match status" value="1"/>
</dbReference>
<dbReference type="Gene3D" id="2.70.98.10">
    <property type="match status" value="1"/>
</dbReference>
<dbReference type="PANTHER" id="PTHR38481:SF1">
    <property type="entry name" value="HYALURONATE LYASE"/>
    <property type="match status" value="1"/>
</dbReference>
<dbReference type="Proteomes" id="UP001597277">
    <property type="component" value="Unassembled WGS sequence"/>
</dbReference>
<dbReference type="GO" id="GO:0016829">
    <property type="term" value="F:lyase activity"/>
    <property type="evidence" value="ECO:0007669"/>
    <property type="project" value="UniProtKB-KW"/>
</dbReference>
<reference evidence="9" key="1">
    <citation type="journal article" date="2019" name="Int. J. Syst. Evol. Microbiol.">
        <title>The Global Catalogue of Microorganisms (GCM) 10K type strain sequencing project: providing services to taxonomists for standard genome sequencing and annotation.</title>
        <authorList>
            <consortium name="The Broad Institute Genomics Platform"/>
            <consortium name="The Broad Institute Genome Sequencing Center for Infectious Disease"/>
            <person name="Wu L."/>
            <person name="Ma J."/>
        </authorList>
    </citation>
    <scope>NUCLEOTIDE SEQUENCE [LARGE SCALE GENOMIC DNA]</scope>
    <source>
        <strain evidence="9">JCM 17130</strain>
    </source>
</reference>
<comment type="similarity">
    <text evidence="1">Belongs to the polysaccharide lyase 8 family.</text>
</comment>
<sequence length="844" mass="90683">MQLTRRQMMAAVPAAGLLAAAAPALRAYAADPPDAGRILQNTLAMLAGTAASNARPEVASKLEAIQATARDHLAAMDAAGDGELFAGMPLGADDAALARSHQYLSEIALATRTAGVDTDLVENRTVQHRVIDALGWLHEHYLADQDAGYYGNWFNWEIGMPTHATRAQVLLADEIAAYRPDLTATVVATWDAYLRNGVDGDVDLDSRFHTGANLADITTNRILQGALLGDVGRITKAVEDQATVFETIDPYHLEHGVTDGYYADGSFIQHHSVAYTGSYGKTLLTRVVQTVAMVDGAADGVGSDLVDVVVGWVRHGFAPLIYEGWMMEAVKGRAVARTTSGYVDVRIVAEAVVDLADYARAADAHALRAYVKYLDRTSPTSLDPDGFVSPVSVARFADIVADPGLDAADLCPDEHCAAYNAMDRTVHRRPGFAFSLARSSSRISKYEYMNGENLLPWFQGDGAHQLYLAGEDQRQAYGVDHYTTVAPDRLAGVTAPVEERRSVPDLYGELWYDNPDHPLEFTASSQSQNTYVYFPRATNSHSGGAVLGVYGAAGMVLSDDVPYVDKQAGVLPEDFVVYRNAAGTKSWFLLDEEIVVLAAGLDGRDGRGAVTTLDSRIAAPSEEVRVSGTWQDGTRWSGPGAGRLAWARYANLTRGTAVGYAVLDEQDVTVTLTDVTRSRRAVRLSNPDTAVTKNVFTLTVEHPAGTGPAGLAYAIVPHAREEQLAAYTSRPLSVLANTERMQAVRHDRLGLLAANVFADGAQQVANLRIDGPASVIARRRGRGLDVAISDPTMHRQAVTVLVRGRARAAETEVDGVTVRRVPGGTEVTADVHQVYGASRTVTLV</sequence>
<dbReference type="SUPFAM" id="SSF48230">
    <property type="entry name" value="Chondroitin AC/alginate lyase"/>
    <property type="match status" value="1"/>
</dbReference>
<evidence type="ECO:0000313" key="9">
    <source>
        <dbReference type="Proteomes" id="UP001597277"/>
    </source>
</evidence>
<dbReference type="EMBL" id="JBHUEE010000005">
    <property type="protein sequence ID" value="MFD1718298.1"/>
    <property type="molecule type" value="Genomic_DNA"/>
</dbReference>
<accession>A0ABW4L4C0</accession>
<dbReference type="InterPro" id="IPR011013">
    <property type="entry name" value="Gal_mutarotase_sf_dom"/>
</dbReference>
<feature type="domain" description="Polysaccharide lyase 8 N-terminal alpha-helical" evidence="7">
    <location>
        <begin position="51"/>
        <end position="369"/>
    </location>
</feature>
<evidence type="ECO:0000259" key="5">
    <source>
        <dbReference type="Pfam" id="PF02278"/>
    </source>
</evidence>
<dbReference type="Gene3D" id="1.50.10.100">
    <property type="entry name" value="Chondroitin AC/alginate lyase"/>
    <property type="match status" value="1"/>
</dbReference>
<keyword evidence="3 8" id="KW-0456">Lyase</keyword>
<dbReference type="InterPro" id="IPR008929">
    <property type="entry name" value="Chondroitin_lyas"/>
</dbReference>
<feature type="domain" description="Polysaccharide lyase family 8 C-terminal" evidence="6">
    <location>
        <begin position="733"/>
        <end position="799"/>
    </location>
</feature>
<dbReference type="Pfam" id="PF02278">
    <property type="entry name" value="Lyase_8"/>
    <property type="match status" value="1"/>
</dbReference>
<gene>
    <name evidence="8" type="ORF">ACFSE6_10660</name>
</gene>
<dbReference type="PANTHER" id="PTHR38481">
    <property type="entry name" value="HYALURONATE LYASE"/>
    <property type="match status" value="1"/>
</dbReference>
<comment type="caution">
    <text evidence="8">The sequence shown here is derived from an EMBL/GenBank/DDBJ whole genome shotgun (WGS) entry which is preliminary data.</text>
</comment>
<protein>
    <submittedName>
        <fullName evidence="8">Polysaccharide lyase family 8 super-sandwich domain-containing protein</fullName>
    </submittedName>
</protein>
<keyword evidence="9" id="KW-1185">Reference proteome</keyword>
<dbReference type="InterPro" id="IPR003159">
    <property type="entry name" value="Lyase_8_central_dom"/>
</dbReference>
<evidence type="ECO:0000313" key="8">
    <source>
        <dbReference type="EMBL" id="MFD1718298.1"/>
    </source>
</evidence>
<dbReference type="PROSITE" id="PS51318">
    <property type="entry name" value="TAT"/>
    <property type="match status" value="1"/>
</dbReference>
<dbReference type="Gene3D" id="2.60.220.10">
    <property type="entry name" value="Polysaccharide lyase family 8-like, C-terminal"/>
    <property type="match status" value="1"/>
</dbReference>
<evidence type="ECO:0000259" key="7">
    <source>
        <dbReference type="Pfam" id="PF08124"/>
    </source>
</evidence>
<feature type="signal peptide" evidence="4">
    <location>
        <begin position="1"/>
        <end position="29"/>
    </location>
</feature>
<dbReference type="RefSeq" id="WP_388006311.1">
    <property type="nucleotide sequence ID" value="NZ_JBHUEE010000005.1"/>
</dbReference>
<evidence type="ECO:0000256" key="1">
    <source>
        <dbReference type="ARBA" id="ARBA00006699"/>
    </source>
</evidence>
<proteinExistence type="inferred from homology"/>
<evidence type="ECO:0000256" key="2">
    <source>
        <dbReference type="ARBA" id="ARBA00022729"/>
    </source>
</evidence>
<dbReference type="InterPro" id="IPR006311">
    <property type="entry name" value="TAT_signal"/>
</dbReference>
<dbReference type="Pfam" id="PF08124">
    <property type="entry name" value="Lyase_8_N"/>
    <property type="match status" value="1"/>
</dbReference>
<organism evidence="8 9">
    <name type="scientific">Georgenia deserti</name>
    <dbReference type="NCBI Taxonomy" id="2093781"/>
    <lineage>
        <taxon>Bacteria</taxon>
        <taxon>Bacillati</taxon>
        <taxon>Actinomycetota</taxon>
        <taxon>Actinomycetes</taxon>
        <taxon>Micrococcales</taxon>
        <taxon>Bogoriellaceae</taxon>
        <taxon>Georgenia</taxon>
    </lineage>
</organism>
<dbReference type="InterPro" id="IPR038970">
    <property type="entry name" value="Lyase_8"/>
</dbReference>
<keyword evidence="2 4" id="KW-0732">Signal</keyword>